<protein>
    <recommendedName>
        <fullName evidence="5">malate dehydrogenase (quinone)</fullName>
        <ecNumber evidence="5">1.1.5.4</ecNumber>
    </recommendedName>
    <alternativeName>
        <fullName evidence="11">MQO</fullName>
    </alternativeName>
    <alternativeName>
        <fullName evidence="10">Malate dehydrogenase [quinone]</fullName>
    </alternativeName>
</protein>
<gene>
    <name evidence="13" type="ORF">GKC49_18745</name>
</gene>
<comment type="pathway">
    <text evidence="3">Carbohydrate metabolism; tricarboxylic acid cycle; oxaloacetate from (S)-malate (quinone route): step 1/1.</text>
</comment>
<evidence type="ECO:0000256" key="10">
    <source>
        <dbReference type="ARBA" id="ARBA00030660"/>
    </source>
</evidence>
<dbReference type="InterPro" id="IPR006231">
    <property type="entry name" value="MQO"/>
</dbReference>
<name>A0A7X2SWX9_ENTAG</name>
<evidence type="ECO:0000256" key="1">
    <source>
        <dbReference type="ARBA" id="ARBA00001139"/>
    </source>
</evidence>
<evidence type="ECO:0000256" key="2">
    <source>
        <dbReference type="ARBA" id="ARBA00001974"/>
    </source>
</evidence>
<comment type="caution">
    <text evidence="13">The sequence shown here is derived from an EMBL/GenBank/DDBJ whole genome shotgun (WGS) entry which is preliminary data.</text>
</comment>
<organism evidence="13 14">
    <name type="scientific">Enterobacter agglomerans</name>
    <name type="common">Erwinia herbicola</name>
    <name type="synonym">Pantoea agglomerans</name>
    <dbReference type="NCBI Taxonomy" id="549"/>
    <lineage>
        <taxon>Bacteria</taxon>
        <taxon>Pseudomonadati</taxon>
        <taxon>Pseudomonadota</taxon>
        <taxon>Gammaproteobacteria</taxon>
        <taxon>Enterobacterales</taxon>
        <taxon>Erwiniaceae</taxon>
        <taxon>Pantoea</taxon>
        <taxon>Pantoea agglomerans group</taxon>
    </lineage>
</organism>
<evidence type="ECO:0000256" key="4">
    <source>
        <dbReference type="ARBA" id="ARBA00006389"/>
    </source>
</evidence>
<dbReference type="EC" id="1.1.5.4" evidence="5"/>
<evidence type="ECO:0000256" key="8">
    <source>
        <dbReference type="ARBA" id="ARBA00022827"/>
    </source>
</evidence>
<evidence type="ECO:0000256" key="6">
    <source>
        <dbReference type="ARBA" id="ARBA00022532"/>
    </source>
</evidence>
<dbReference type="Pfam" id="PF06039">
    <property type="entry name" value="Mqo"/>
    <property type="match status" value="1"/>
</dbReference>
<dbReference type="GO" id="GO:0006099">
    <property type="term" value="P:tricarboxylic acid cycle"/>
    <property type="evidence" value="ECO:0007669"/>
    <property type="project" value="UniProtKB-UniPathway"/>
</dbReference>
<comment type="catalytic activity">
    <reaction evidence="1">
        <text>(S)-malate + a quinone = a quinol + oxaloacetate</text>
        <dbReference type="Rhea" id="RHEA:46012"/>
        <dbReference type="ChEBI" id="CHEBI:15589"/>
        <dbReference type="ChEBI" id="CHEBI:16452"/>
        <dbReference type="ChEBI" id="CHEBI:24646"/>
        <dbReference type="ChEBI" id="CHEBI:132124"/>
        <dbReference type="EC" id="1.1.5.4"/>
    </reaction>
</comment>
<keyword evidence="7" id="KW-0285">Flavoprotein</keyword>
<evidence type="ECO:0000313" key="13">
    <source>
        <dbReference type="EMBL" id="MSE17073.1"/>
    </source>
</evidence>
<evidence type="ECO:0000256" key="5">
    <source>
        <dbReference type="ARBA" id="ARBA00013026"/>
    </source>
</evidence>
<proteinExistence type="inferred from homology"/>
<evidence type="ECO:0000313" key="14">
    <source>
        <dbReference type="Proteomes" id="UP000461948"/>
    </source>
</evidence>
<comment type="similarity">
    <text evidence="4">Belongs to the MQO family.</text>
</comment>
<keyword evidence="12" id="KW-0732">Signal</keyword>
<reference evidence="13 14" key="1">
    <citation type="submission" date="2019-11" db="EMBL/GenBank/DDBJ databases">
        <title>Draft Genome Sequence of Plant Growth-Promoting Rhizosphere-Associated Bacteria.</title>
        <authorList>
            <person name="Vasilyev I.Y."/>
            <person name="Radchenko V."/>
            <person name="Ilnitskaya E.V."/>
        </authorList>
    </citation>
    <scope>NUCLEOTIDE SEQUENCE [LARGE SCALE GENOMIC DNA]</scope>
    <source>
        <strain evidence="13 14">VRA_MhP_f</strain>
    </source>
</reference>
<feature type="chain" id="PRO_5031012946" description="malate dehydrogenase (quinone)" evidence="12">
    <location>
        <begin position="17"/>
        <end position="137"/>
    </location>
</feature>
<evidence type="ECO:0000256" key="3">
    <source>
        <dbReference type="ARBA" id="ARBA00005012"/>
    </source>
</evidence>
<evidence type="ECO:0000256" key="11">
    <source>
        <dbReference type="ARBA" id="ARBA00031550"/>
    </source>
</evidence>
<sequence length="137" mass="14898">MCNSAVNLALAMSAMAKDTTTTAQERKDVDVLLIGAGVMSATLGAWLQDLEPDWSIEMVERLDSVAEESSNGWNNAGTGHAALAELNYTPQQADGSIDISKAVTINESFQISRQFWAYQVQKGNLRNPKSFIHSTPH</sequence>
<accession>A0A7X2SWX9</accession>
<dbReference type="SUPFAM" id="SSF51905">
    <property type="entry name" value="FAD/NAD(P)-binding domain"/>
    <property type="match status" value="1"/>
</dbReference>
<dbReference type="EMBL" id="WKLC01000981">
    <property type="protein sequence ID" value="MSE17073.1"/>
    <property type="molecule type" value="Genomic_DNA"/>
</dbReference>
<dbReference type="Proteomes" id="UP000461948">
    <property type="component" value="Unassembled WGS sequence"/>
</dbReference>
<feature type="signal peptide" evidence="12">
    <location>
        <begin position="1"/>
        <end position="16"/>
    </location>
</feature>
<evidence type="ECO:0000256" key="7">
    <source>
        <dbReference type="ARBA" id="ARBA00022630"/>
    </source>
</evidence>
<dbReference type="AlphaFoldDB" id="A0A7X2SWX9"/>
<evidence type="ECO:0000256" key="12">
    <source>
        <dbReference type="SAM" id="SignalP"/>
    </source>
</evidence>
<keyword evidence="8" id="KW-0274">FAD</keyword>
<dbReference type="UniPathway" id="UPA00223">
    <property type="reaction ID" value="UER01008"/>
</dbReference>
<comment type="cofactor">
    <cofactor evidence="2">
        <name>FAD</name>
        <dbReference type="ChEBI" id="CHEBI:57692"/>
    </cofactor>
</comment>
<feature type="non-terminal residue" evidence="13">
    <location>
        <position position="137"/>
    </location>
</feature>
<dbReference type="InterPro" id="IPR036188">
    <property type="entry name" value="FAD/NAD-bd_sf"/>
</dbReference>
<dbReference type="GO" id="GO:0008924">
    <property type="term" value="F:L-malate dehydrogenase (quinone) activity"/>
    <property type="evidence" value="ECO:0007669"/>
    <property type="project" value="UniProtKB-EC"/>
</dbReference>
<keyword evidence="9" id="KW-0560">Oxidoreductase</keyword>
<evidence type="ECO:0000256" key="9">
    <source>
        <dbReference type="ARBA" id="ARBA00023002"/>
    </source>
</evidence>
<keyword evidence="6" id="KW-0816">Tricarboxylic acid cycle</keyword>